<evidence type="ECO:0000256" key="6">
    <source>
        <dbReference type="ARBA" id="ARBA00022968"/>
    </source>
</evidence>
<comment type="similarity">
    <text evidence="2">Belongs to the glycosyltransferase 31 family.</text>
</comment>
<comment type="subcellular location">
    <subcellularLocation>
        <location evidence="9">Endomembrane system</location>
        <topology evidence="9">Single-pass membrane protein</topology>
    </subcellularLocation>
    <subcellularLocation>
        <location evidence="1">Membrane</location>
        <topology evidence="1">Single-pass type II membrane protein</topology>
    </subcellularLocation>
</comment>
<dbReference type="Gene3D" id="3.90.550.50">
    <property type="match status" value="1"/>
</dbReference>
<organism evidence="12 13">
    <name type="scientific">Varroa destructor</name>
    <name type="common">Honeybee mite</name>
    <dbReference type="NCBI Taxonomy" id="109461"/>
    <lineage>
        <taxon>Eukaryota</taxon>
        <taxon>Metazoa</taxon>
        <taxon>Ecdysozoa</taxon>
        <taxon>Arthropoda</taxon>
        <taxon>Chelicerata</taxon>
        <taxon>Arachnida</taxon>
        <taxon>Acari</taxon>
        <taxon>Parasitiformes</taxon>
        <taxon>Mesostigmata</taxon>
        <taxon>Gamasina</taxon>
        <taxon>Dermanyssoidea</taxon>
        <taxon>Varroidae</taxon>
        <taxon>Varroa</taxon>
    </lineage>
</organism>
<feature type="domain" description="Fringe-like glycosyltransferase" evidence="11">
    <location>
        <begin position="196"/>
        <end position="437"/>
    </location>
</feature>
<dbReference type="Pfam" id="PF02434">
    <property type="entry name" value="Fringe"/>
    <property type="match status" value="1"/>
</dbReference>
<dbReference type="InterPro" id="IPR003378">
    <property type="entry name" value="Fringe-like_glycosylTrfase"/>
</dbReference>
<dbReference type="Proteomes" id="UP000594260">
    <property type="component" value="Unplaced"/>
</dbReference>
<evidence type="ECO:0000256" key="1">
    <source>
        <dbReference type="ARBA" id="ARBA00004606"/>
    </source>
</evidence>
<evidence type="ECO:0000256" key="7">
    <source>
        <dbReference type="ARBA" id="ARBA00022989"/>
    </source>
</evidence>
<accession>A0A7M7JJ58</accession>
<dbReference type="GeneID" id="111244994"/>
<dbReference type="InParanoid" id="A0A7M7JJ58"/>
<sequence length="461" mass="52269">MRSTKMAQMAVSAVRRSALALLTGFWLALVIWTPSNGDLLVLQSKNLKLVDDNGLRGTNSAFAGNFPQQNKSLIAKHVITDVDIARLRRRALPLTEHGQENSSERHRIGEPTSFRRRKPTQDNRRDDSTRIAPRKVKDDILRVRDALQAQISTTRVLLDKTHDEAGRYTGKPKQFVREVNLTQERSDEESSDSNILDEVFISVKTTKTNHRTRLPPILQTWFQLARNQTYFFSDTDDGEIARASGGHLVVTGCPIGHSRRALSCKMNSEFDVFAASNRSQKKWWCHFDDDNYVNVPALGKVLRRYDSSRVWYLGRNSIMRPIDLNTKDWGSVRFRFATGGAGFCISRALSDALVPYAFAGRLAQLSDRIRLPDDVTVGFLVEVIVGAKLTVVPGFHSHLEEMKLLEGPLKDQISLSYMKKRKNFVGLEQRLPNDPTRFISIHCVLFPSEHLCTRLQAKHSN</sequence>
<evidence type="ECO:0000256" key="5">
    <source>
        <dbReference type="ARBA" id="ARBA00022692"/>
    </source>
</evidence>
<keyword evidence="6" id="KW-0735">Signal-anchor</keyword>
<keyword evidence="7" id="KW-1133">Transmembrane helix</keyword>
<dbReference type="RefSeq" id="XP_022648402.1">
    <property type="nucleotide sequence ID" value="XM_022792667.1"/>
</dbReference>
<evidence type="ECO:0000256" key="4">
    <source>
        <dbReference type="ARBA" id="ARBA00022679"/>
    </source>
</evidence>
<evidence type="ECO:0000256" key="8">
    <source>
        <dbReference type="ARBA" id="ARBA00023136"/>
    </source>
</evidence>
<dbReference type="AlphaFoldDB" id="A0A7M7JJ58"/>
<keyword evidence="4" id="KW-0808">Transferase</keyword>
<dbReference type="EnsemblMetazoa" id="XM_022792667">
    <property type="protein sequence ID" value="XP_022648402"/>
    <property type="gene ID" value="LOC111244994"/>
</dbReference>
<keyword evidence="5" id="KW-0812">Transmembrane</keyword>
<evidence type="ECO:0000256" key="3">
    <source>
        <dbReference type="ARBA" id="ARBA00022676"/>
    </source>
</evidence>
<keyword evidence="3" id="KW-0328">Glycosyltransferase</keyword>
<feature type="compositionally biased region" description="Basic and acidic residues" evidence="10">
    <location>
        <begin position="119"/>
        <end position="133"/>
    </location>
</feature>
<keyword evidence="8" id="KW-0472">Membrane</keyword>
<evidence type="ECO:0000313" key="13">
    <source>
        <dbReference type="Proteomes" id="UP000594260"/>
    </source>
</evidence>
<feature type="region of interest" description="Disordered" evidence="10">
    <location>
        <begin position="94"/>
        <end position="133"/>
    </location>
</feature>
<evidence type="ECO:0000313" key="12">
    <source>
        <dbReference type="EnsemblMetazoa" id="XP_022648402"/>
    </source>
</evidence>
<protein>
    <recommendedName>
        <fullName evidence="11">Fringe-like glycosyltransferase domain-containing protein</fullName>
    </recommendedName>
</protein>
<name>A0A7M7JJ58_VARDE</name>
<dbReference type="GO" id="GO:0012505">
    <property type="term" value="C:endomembrane system"/>
    <property type="evidence" value="ECO:0007669"/>
    <property type="project" value="UniProtKB-SubCell"/>
</dbReference>
<evidence type="ECO:0000256" key="2">
    <source>
        <dbReference type="ARBA" id="ARBA00008661"/>
    </source>
</evidence>
<dbReference type="PANTHER" id="PTHR10811">
    <property type="entry name" value="FRINGE-RELATED"/>
    <property type="match status" value="1"/>
</dbReference>
<evidence type="ECO:0000256" key="9">
    <source>
        <dbReference type="ARBA" id="ARBA00037847"/>
    </source>
</evidence>
<evidence type="ECO:0000259" key="11">
    <source>
        <dbReference type="Pfam" id="PF02434"/>
    </source>
</evidence>
<reference evidence="12" key="1">
    <citation type="submission" date="2021-01" db="UniProtKB">
        <authorList>
            <consortium name="EnsemblMetazoa"/>
        </authorList>
    </citation>
    <scope>IDENTIFICATION</scope>
</reference>
<dbReference type="GO" id="GO:0016020">
    <property type="term" value="C:membrane"/>
    <property type="evidence" value="ECO:0007669"/>
    <property type="project" value="UniProtKB-SubCell"/>
</dbReference>
<proteinExistence type="inferred from homology"/>
<evidence type="ECO:0000256" key="10">
    <source>
        <dbReference type="SAM" id="MobiDB-lite"/>
    </source>
</evidence>
<dbReference type="GO" id="GO:0016757">
    <property type="term" value="F:glycosyltransferase activity"/>
    <property type="evidence" value="ECO:0007669"/>
    <property type="project" value="UniProtKB-KW"/>
</dbReference>
<feature type="compositionally biased region" description="Basic and acidic residues" evidence="10">
    <location>
        <begin position="97"/>
        <end position="109"/>
    </location>
</feature>
<dbReference type="KEGG" id="vde:111244994"/>
<keyword evidence="13" id="KW-1185">Reference proteome</keyword>
<dbReference type="OrthoDB" id="8959630at2759"/>